<organism evidence="4 5">
    <name type="scientific">Paramecium octaurelia</name>
    <dbReference type="NCBI Taxonomy" id="43137"/>
    <lineage>
        <taxon>Eukaryota</taxon>
        <taxon>Sar</taxon>
        <taxon>Alveolata</taxon>
        <taxon>Ciliophora</taxon>
        <taxon>Intramacronucleata</taxon>
        <taxon>Oligohymenophorea</taxon>
        <taxon>Peniculida</taxon>
        <taxon>Parameciidae</taxon>
        <taxon>Paramecium</taxon>
    </lineage>
</organism>
<evidence type="ECO:0000256" key="1">
    <source>
        <dbReference type="ARBA" id="ARBA00022574"/>
    </source>
</evidence>
<dbReference type="PROSITE" id="PS50294">
    <property type="entry name" value="WD_REPEATS_REGION"/>
    <property type="match status" value="1"/>
</dbReference>
<evidence type="ECO:0000256" key="3">
    <source>
        <dbReference type="PROSITE-ProRule" id="PRU00221"/>
    </source>
</evidence>
<dbReference type="OrthoDB" id="10267436at2759"/>
<keyword evidence="2" id="KW-0677">Repeat</keyword>
<feature type="repeat" description="WD" evidence="3">
    <location>
        <begin position="242"/>
        <end position="276"/>
    </location>
</feature>
<proteinExistence type="predicted"/>
<dbReference type="AlphaFoldDB" id="A0A8S1Y6Y6"/>
<dbReference type="SMART" id="SM00320">
    <property type="entry name" value="WD40"/>
    <property type="match status" value="5"/>
</dbReference>
<keyword evidence="1 3" id="KW-0853">WD repeat</keyword>
<comment type="caution">
    <text evidence="4">The sequence shown here is derived from an EMBL/GenBank/DDBJ whole genome shotgun (WGS) entry which is preliminary data.</text>
</comment>
<reference evidence="4" key="1">
    <citation type="submission" date="2021-01" db="EMBL/GenBank/DDBJ databases">
        <authorList>
            <consortium name="Genoscope - CEA"/>
            <person name="William W."/>
        </authorList>
    </citation>
    <scope>NUCLEOTIDE SEQUENCE</scope>
</reference>
<sequence length="295" mass="33829">MNINGAKLFNCKCRNLKIDELYKLNAHCDSVNYVFFSSDGNDDNSILLWDVKTGKKQSQFQGVRRVRFLGFSTSGTTIASCNGQDMYLWNLQTRRQMLKLEGHTHDIYSLCFSPDVQITPFFYGTLELDNKKFKLEGHSNSFMLVCFSPDGAKIASGGYDYSICLLDIRKVKVKLDSDSQYVYSVCFSPDGNCHLVVMIYDDLYMGYQDRIIKSQIKWPFNYVMSICFSPDDVKTGQQFAKLDGQSISFISVYLSPDGTKSASCSRDKSIRLWDVNANLYFIQIQFLQDFFLMMV</sequence>
<dbReference type="InterPro" id="IPR001680">
    <property type="entry name" value="WD40_rpt"/>
</dbReference>
<evidence type="ECO:0000313" key="5">
    <source>
        <dbReference type="Proteomes" id="UP000683925"/>
    </source>
</evidence>
<dbReference type="EMBL" id="CAJJDP010000149">
    <property type="protein sequence ID" value="CAD8209559.1"/>
    <property type="molecule type" value="Genomic_DNA"/>
</dbReference>
<dbReference type="Proteomes" id="UP000683925">
    <property type="component" value="Unassembled WGS sequence"/>
</dbReference>
<name>A0A8S1Y6Y6_PAROT</name>
<dbReference type="PANTHER" id="PTHR22847">
    <property type="entry name" value="WD40 REPEAT PROTEIN"/>
    <property type="match status" value="1"/>
</dbReference>
<dbReference type="PROSITE" id="PS00678">
    <property type="entry name" value="WD_REPEATS_1"/>
    <property type="match status" value="1"/>
</dbReference>
<dbReference type="GO" id="GO:1990234">
    <property type="term" value="C:transferase complex"/>
    <property type="evidence" value="ECO:0007669"/>
    <property type="project" value="UniProtKB-ARBA"/>
</dbReference>
<protein>
    <submittedName>
        <fullName evidence="4">Uncharacterized protein</fullName>
    </submittedName>
</protein>
<evidence type="ECO:0000313" key="4">
    <source>
        <dbReference type="EMBL" id="CAD8209559.1"/>
    </source>
</evidence>
<accession>A0A8S1Y6Y6</accession>
<dbReference type="PANTHER" id="PTHR22847:SF637">
    <property type="entry name" value="WD REPEAT DOMAIN 5B"/>
    <property type="match status" value="1"/>
</dbReference>
<dbReference type="InterPro" id="IPR019775">
    <property type="entry name" value="WD40_repeat_CS"/>
</dbReference>
<dbReference type="Pfam" id="PF00400">
    <property type="entry name" value="WD40"/>
    <property type="match status" value="3"/>
</dbReference>
<keyword evidence="5" id="KW-1185">Reference proteome</keyword>
<gene>
    <name evidence="4" type="ORF">POCTA_138.1.T1470146</name>
</gene>
<dbReference type="PROSITE" id="PS50082">
    <property type="entry name" value="WD_REPEATS_2"/>
    <property type="match status" value="2"/>
</dbReference>
<evidence type="ECO:0000256" key="2">
    <source>
        <dbReference type="ARBA" id="ARBA00022737"/>
    </source>
</evidence>
<feature type="repeat" description="WD" evidence="3">
    <location>
        <begin position="135"/>
        <end position="169"/>
    </location>
</feature>